<reference evidence="10" key="1">
    <citation type="submission" date="2021-01" db="EMBL/GenBank/DDBJ databases">
        <title>Whole genome shotgun sequence of Virgisporangium ochraceum NBRC 16418.</title>
        <authorList>
            <person name="Komaki H."/>
            <person name="Tamura T."/>
        </authorList>
    </citation>
    <scope>NUCLEOTIDE SEQUENCE</scope>
    <source>
        <strain evidence="10">NBRC 16418</strain>
    </source>
</reference>
<accession>A0A8J4E8X1</accession>
<keyword evidence="4 8" id="KW-0276">Fatty acid metabolism</keyword>
<dbReference type="GO" id="GO:0000287">
    <property type="term" value="F:magnesium ion binding"/>
    <property type="evidence" value="ECO:0007669"/>
    <property type="project" value="UniProtKB-UniRule"/>
</dbReference>
<dbReference type="HAMAP" id="MF_00101">
    <property type="entry name" value="AcpS"/>
    <property type="match status" value="1"/>
</dbReference>
<evidence type="ECO:0000256" key="3">
    <source>
        <dbReference type="ARBA" id="ARBA00022723"/>
    </source>
</evidence>
<keyword evidence="11" id="KW-1185">Reference proteome</keyword>
<comment type="caution">
    <text evidence="10">The sequence shown here is derived from an EMBL/GenBank/DDBJ whole genome shotgun (WGS) entry which is preliminary data.</text>
</comment>
<feature type="domain" description="4'-phosphopantetheinyl transferase" evidence="9">
    <location>
        <begin position="4"/>
        <end position="120"/>
    </location>
</feature>
<dbReference type="GO" id="GO:0005737">
    <property type="term" value="C:cytoplasm"/>
    <property type="evidence" value="ECO:0007669"/>
    <property type="project" value="UniProtKB-SubCell"/>
</dbReference>
<dbReference type="NCBIfam" id="TIGR00516">
    <property type="entry name" value="acpS"/>
    <property type="match status" value="1"/>
</dbReference>
<proteinExistence type="inferred from homology"/>
<dbReference type="Proteomes" id="UP000635606">
    <property type="component" value="Unassembled WGS sequence"/>
</dbReference>
<keyword evidence="2 8" id="KW-0808">Transferase</keyword>
<keyword evidence="7 8" id="KW-0275">Fatty acid biosynthesis</keyword>
<comment type="similarity">
    <text evidence="8">Belongs to the P-Pant transferase superfamily. AcpS family.</text>
</comment>
<keyword evidence="1 8" id="KW-0444">Lipid biosynthesis</keyword>
<comment type="subcellular location">
    <subcellularLocation>
        <location evidence="8">Cytoplasm</location>
    </subcellularLocation>
</comment>
<evidence type="ECO:0000313" key="10">
    <source>
        <dbReference type="EMBL" id="GIJ65698.1"/>
    </source>
</evidence>
<dbReference type="SUPFAM" id="SSF56214">
    <property type="entry name" value="4'-phosphopantetheinyl transferase"/>
    <property type="match status" value="1"/>
</dbReference>
<keyword evidence="5 8" id="KW-0460">Magnesium</keyword>
<keyword evidence="8" id="KW-0963">Cytoplasm</keyword>
<dbReference type="InterPro" id="IPR002582">
    <property type="entry name" value="ACPS"/>
</dbReference>
<evidence type="ECO:0000256" key="7">
    <source>
        <dbReference type="ARBA" id="ARBA00023160"/>
    </source>
</evidence>
<dbReference type="InterPro" id="IPR037143">
    <property type="entry name" value="4-PPantetheinyl_Trfase_dom_sf"/>
</dbReference>
<organism evidence="10 11">
    <name type="scientific">Virgisporangium ochraceum</name>
    <dbReference type="NCBI Taxonomy" id="65505"/>
    <lineage>
        <taxon>Bacteria</taxon>
        <taxon>Bacillati</taxon>
        <taxon>Actinomycetota</taxon>
        <taxon>Actinomycetes</taxon>
        <taxon>Micromonosporales</taxon>
        <taxon>Micromonosporaceae</taxon>
        <taxon>Virgisporangium</taxon>
    </lineage>
</organism>
<evidence type="ECO:0000256" key="4">
    <source>
        <dbReference type="ARBA" id="ARBA00022832"/>
    </source>
</evidence>
<comment type="cofactor">
    <cofactor evidence="8">
        <name>Mg(2+)</name>
        <dbReference type="ChEBI" id="CHEBI:18420"/>
    </cofactor>
</comment>
<protein>
    <recommendedName>
        <fullName evidence="8">Holo-[acyl-carrier-protein] synthase</fullName>
        <shortName evidence="8">Holo-ACP synthase</shortName>
        <ecNumber evidence="8">2.7.8.7</ecNumber>
    </recommendedName>
    <alternativeName>
        <fullName evidence="8">4'-phosphopantetheinyl transferase AcpS</fullName>
    </alternativeName>
</protein>
<dbReference type="EMBL" id="BOPH01000008">
    <property type="protein sequence ID" value="GIJ65698.1"/>
    <property type="molecule type" value="Genomic_DNA"/>
</dbReference>
<feature type="binding site" evidence="8">
    <location>
        <position position="57"/>
    </location>
    <ligand>
        <name>Mg(2+)</name>
        <dbReference type="ChEBI" id="CHEBI:18420"/>
    </ligand>
</feature>
<feature type="binding site" evidence="8">
    <location>
        <position position="8"/>
    </location>
    <ligand>
        <name>Mg(2+)</name>
        <dbReference type="ChEBI" id="CHEBI:18420"/>
    </ligand>
</feature>
<dbReference type="InterPro" id="IPR008278">
    <property type="entry name" value="4-PPantetheinyl_Trfase_dom"/>
</dbReference>
<dbReference type="EC" id="2.7.8.7" evidence="8"/>
<dbReference type="AlphaFoldDB" id="A0A8J4E8X1"/>
<name>A0A8J4E8X1_9ACTN</name>
<evidence type="ECO:0000259" key="9">
    <source>
        <dbReference type="Pfam" id="PF01648"/>
    </source>
</evidence>
<dbReference type="Gene3D" id="3.90.470.20">
    <property type="entry name" value="4'-phosphopantetheinyl transferase domain"/>
    <property type="match status" value="1"/>
</dbReference>
<dbReference type="GO" id="GO:0006633">
    <property type="term" value="P:fatty acid biosynthetic process"/>
    <property type="evidence" value="ECO:0007669"/>
    <property type="project" value="UniProtKB-UniRule"/>
</dbReference>
<sequence>MCDGIGTDIVAVSRIEALIRASGSRFLERWFTPVEIEYCSAKAVPSRHFAARFAAKEAVVKALPLAWKGPLPWRSVEIENEAGGRPVVRLSGDLLEAARRAGVDAVRISMSHCDEYATAIATVTLVPVRGSARVAEPSRGEGAGGEGWGQ</sequence>
<evidence type="ECO:0000256" key="6">
    <source>
        <dbReference type="ARBA" id="ARBA00023098"/>
    </source>
</evidence>
<gene>
    <name evidence="10" type="primary">acpS_2</name>
    <name evidence="8" type="synonym">acpS</name>
    <name evidence="10" type="ORF">Voc01_006150</name>
</gene>
<keyword evidence="6 8" id="KW-0443">Lipid metabolism</keyword>
<dbReference type="GO" id="GO:0008897">
    <property type="term" value="F:holo-[acyl-carrier-protein] synthase activity"/>
    <property type="evidence" value="ECO:0007669"/>
    <property type="project" value="UniProtKB-UniRule"/>
</dbReference>
<comment type="function">
    <text evidence="8">Transfers the 4'-phosphopantetheine moiety from coenzyme A to a Ser of acyl-carrier-protein.</text>
</comment>
<evidence type="ECO:0000256" key="1">
    <source>
        <dbReference type="ARBA" id="ARBA00022516"/>
    </source>
</evidence>
<dbReference type="RefSeq" id="WP_203925701.1">
    <property type="nucleotide sequence ID" value="NZ_BOPH01000008.1"/>
</dbReference>
<dbReference type="NCBIfam" id="TIGR00556">
    <property type="entry name" value="pantethn_trn"/>
    <property type="match status" value="1"/>
</dbReference>
<evidence type="ECO:0000313" key="11">
    <source>
        <dbReference type="Proteomes" id="UP000635606"/>
    </source>
</evidence>
<evidence type="ECO:0000256" key="8">
    <source>
        <dbReference type="HAMAP-Rule" id="MF_00101"/>
    </source>
</evidence>
<evidence type="ECO:0000256" key="2">
    <source>
        <dbReference type="ARBA" id="ARBA00022679"/>
    </source>
</evidence>
<dbReference type="Pfam" id="PF01648">
    <property type="entry name" value="ACPS"/>
    <property type="match status" value="1"/>
</dbReference>
<keyword evidence="3 8" id="KW-0479">Metal-binding</keyword>
<dbReference type="InterPro" id="IPR004568">
    <property type="entry name" value="Ppantetheine-prot_Trfase_dom"/>
</dbReference>
<evidence type="ECO:0000256" key="5">
    <source>
        <dbReference type="ARBA" id="ARBA00022842"/>
    </source>
</evidence>
<comment type="catalytic activity">
    <reaction evidence="8">
        <text>apo-[ACP] + CoA = holo-[ACP] + adenosine 3',5'-bisphosphate + H(+)</text>
        <dbReference type="Rhea" id="RHEA:12068"/>
        <dbReference type="Rhea" id="RHEA-COMP:9685"/>
        <dbReference type="Rhea" id="RHEA-COMP:9690"/>
        <dbReference type="ChEBI" id="CHEBI:15378"/>
        <dbReference type="ChEBI" id="CHEBI:29999"/>
        <dbReference type="ChEBI" id="CHEBI:57287"/>
        <dbReference type="ChEBI" id="CHEBI:58343"/>
        <dbReference type="ChEBI" id="CHEBI:64479"/>
        <dbReference type="EC" id="2.7.8.7"/>
    </reaction>
</comment>